<evidence type="ECO:0000256" key="1">
    <source>
        <dbReference type="ARBA" id="ARBA00022801"/>
    </source>
</evidence>
<proteinExistence type="predicted"/>
<dbReference type="Pfam" id="PF07859">
    <property type="entry name" value="Abhydrolase_3"/>
    <property type="match status" value="1"/>
</dbReference>
<dbReference type="OrthoDB" id="5354320at2759"/>
<keyword evidence="5" id="KW-1185">Reference proteome</keyword>
<organism evidence="4 5">
    <name type="scientific">Rhizodiscina lignyota</name>
    <dbReference type="NCBI Taxonomy" id="1504668"/>
    <lineage>
        <taxon>Eukaryota</taxon>
        <taxon>Fungi</taxon>
        <taxon>Dikarya</taxon>
        <taxon>Ascomycota</taxon>
        <taxon>Pezizomycotina</taxon>
        <taxon>Dothideomycetes</taxon>
        <taxon>Pleosporomycetidae</taxon>
        <taxon>Aulographales</taxon>
        <taxon>Rhizodiscinaceae</taxon>
        <taxon>Rhizodiscina</taxon>
    </lineage>
</organism>
<feature type="compositionally biased region" description="Basic and acidic residues" evidence="2">
    <location>
        <begin position="457"/>
        <end position="472"/>
    </location>
</feature>
<feature type="domain" description="Alpha/beta hydrolase fold-3" evidence="3">
    <location>
        <begin position="157"/>
        <end position="391"/>
    </location>
</feature>
<gene>
    <name evidence="4" type="ORF">NA57DRAFT_41206</name>
</gene>
<feature type="region of interest" description="Disordered" evidence="2">
    <location>
        <begin position="457"/>
        <end position="481"/>
    </location>
</feature>
<dbReference type="InterPro" id="IPR029058">
    <property type="entry name" value="AB_hydrolase_fold"/>
</dbReference>
<keyword evidence="1" id="KW-0378">Hydrolase</keyword>
<accession>A0A9P4I904</accession>
<dbReference type="GO" id="GO:0016787">
    <property type="term" value="F:hydrolase activity"/>
    <property type="evidence" value="ECO:0007669"/>
    <property type="project" value="UniProtKB-KW"/>
</dbReference>
<evidence type="ECO:0000313" key="4">
    <source>
        <dbReference type="EMBL" id="KAF2097401.1"/>
    </source>
</evidence>
<dbReference type="EMBL" id="ML978128">
    <property type="protein sequence ID" value="KAF2097401.1"/>
    <property type="molecule type" value="Genomic_DNA"/>
</dbReference>
<dbReference type="AlphaFoldDB" id="A0A9P4I904"/>
<sequence>MDMSPTAMLKTLGPRMPLILKTTVLHTLGWSETASKQDLQTELLIAIIRSFMDGSNPMPLSKMQKLSMKDPGIKGNMWVSKVTVPKPPEDDVRQLLFRVIEEMKEGDETYTKPDLLPVEAEWVGYRSNVDKNAPEPSISESEKYEHLMGEVESKVTMLYFHGGAMYLMDPCTHRGLESTLANLSGGRTYSVRYRLSPQGPFPAALLDALVSYLALLCPPAGALHEPVSPSNIVLTGDSAGGNLCMALLQLLLHINGQTLKFYGQDVTVRLPAGVATSSPWEDVTRSLPSLETNAKFDYLPPPSNSRYKTFPTCDIWPTKPPRVDIYCDGSAMSHPLVSPLAAKSWAGAPPIFFLLGQEMLEDENKVIAGQAVKQGVKVVWEQYEALPHHFIMMMEWIEASKMAYKSWGKFIKDVVERPEEVKTSGTWVTAKKLERQNLDLSKLDVLSEDEVRRRMKEFQAKRREGEEKEGKVEPAQPVPKL</sequence>
<reference evidence="4" key="1">
    <citation type="journal article" date="2020" name="Stud. Mycol.">
        <title>101 Dothideomycetes genomes: a test case for predicting lifestyles and emergence of pathogens.</title>
        <authorList>
            <person name="Haridas S."/>
            <person name="Albert R."/>
            <person name="Binder M."/>
            <person name="Bloem J."/>
            <person name="Labutti K."/>
            <person name="Salamov A."/>
            <person name="Andreopoulos B."/>
            <person name="Baker S."/>
            <person name="Barry K."/>
            <person name="Bills G."/>
            <person name="Bluhm B."/>
            <person name="Cannon C."/>
            <person name="Castanera R."/>
            <person name="Culley D."/>
            <person name="Daum C."/>
            <person name="Ezra D."/>
            <person name="Gonzalez J."/>
            <person name="Henrissat B."/>
            <person name="Kuo A."/>
            <person name="Liang C."/>
            <person name="Lipzen A."/>
            <person name="Lutzoni F."/>
            <person name="Magnuson J."/>
            <person name="Mondo S."/>
            <person name="Nolan M."/>
            <person name="Ohm R."/>
            <person name="Pangilinan J."/>
            <person name="Park H.-J."/>
            <person name="Ramirez L."/>
            <person name="Alfaro M."/>
            <person name="Sun H."/>
            <person name="Tritt A."/>
            <person name="Yoshinaga Y."/>
            <person name="Zwiers L.-H."/>
            <person name="Turgeon B."/>
            <person name="Goodwin S."/>
            <person name="Spatafora J."/>
            <person name="Crous P."/>
            <person name="Grigoriev I."/>
        </authorList>
    </citation>
    <scope>NUCLEOTIDE SEQUENCE</scope>
    <source>
        <strain evidence="4">CBS 133067</strain>
    </source>
</reference>
<dbReference type="SUPFAM" id="SSF53474">
    <property type="entry name" value="alpha/beta-Hydrolases"/>
    <property type="match status" value="1"/>
</dbReference>
<dbReference type="PANTHER" id="PTHR48081:SF25">
    <property type="entry name" value="PUTATIVE (AFU_ORTHOLOGUE AFUA_3G11560)-RELATED"/>
    <property type="match status" value="1"/>
</dbReference>
<name>A0A9P4I904_9PEZI</name>
<evidence type="ECO:0000256" key="2">
    <source>
        <dbReference type="SAM" id="MobiDB-lite"/>
    </source>
</evidence>
<comment type="caution">
    <text evidence="4">The sequence shown here is derived from an EMBL/GenBank/DDBJ whole genome shotgun (WGS) entry which is preliminary data.</text>
</comment>
<protein>
    <submittedName>
        <fullName evidence="4">Acetyl-hydrolase</fullName>
    </submittedName>
</protein>
<dbReference type="Gene3D" id="3.40.50.1820">
    <property type="entry name" value="alpha/beta hydrolase"/>
    <property type="match status" value="1"/>
</dbReference>
<dbReference type="InterPro" id="IPR050300">
    <property type="entry name" value="GDXG_lipolytic_enzyme"/>
</dbReference>
<dbReference type="InterPro" id="IPR013094">
    <property type="entry name" value="AB_hydrolase_3"/>
</dbReference>
<evidence type="ECO:0000313" key="5">
    <source>
        <dbReference type="Proteomes" id="UP000799772"/>
    </source>
</evidence>
<dbReference type="PANTHER" id="PTHR48081">
    <property type="entry name" value="AB HYDROLASE SUPERFAMILY PROTEIN C4A8.06C"/>
    <property type="match status" value="1"/>
</dbReference>
<dbReference type="Proteomes" id="UP000799772">
    <property type="component" value="Unassembled WGS sequence"/>
</dbReference>
<evidence type="ECO:0000259" key="3">
    <source>
        <dbReference type="Pfam" id="PF07859"/>
    </source>
</evidence>